<dbReference type="EMBL" id="MH681881">
    <property type="protein sequence ID" value="QDX17494.1"/>
    <property type="molecule type" value="Genomic_DNA"/>
</dbReference>
<evidence type="ECO:0000256" key="6">
    <source>
        <dbReference type="ARBA" id="ARBA00023136"/>
    </source>
</evidence>
<organism evidence="10">
    <name type="scientific">Haslea nusantara</name>
    <dbReference type="NCBI Taxonomy" id="2600302"/>
    <lineage>
        <taxon>Eukaryota</taxon>
        <taxon>Sar</taxon>
        <taxon>Stramenopiles</taxon>
        <taxon>Ochrophyta</taxon>
        <taxon>Bacillariophyta</taxon>
        <taxon>Bacillariophyceae</taxon>
        <taxon>Bacillariophycidae</taxon>
        <taxon>Naviculales</taxon>
        <taxon>Naviculaceae</taxon>
        <taxon>Haslea</taxon>
    </lineage>
</organism>
<evidence type="ECO:0000256" key="5">
    <source>
        <dbReference type="ARBA" id="ARBA00023078"/>
    </source>
</evidence>
<evidence type="ECO:0000256" key="2">
    <source>
        <dbReference type="ARBA" id="ARBA00022531"/>
    </source>
</evidence>
<feature type="topological domain" description="Lumenal" evidence="8">
    <location>
        <begin position="1"/>
        <end position="4"/>
    </location>
</feature>
<evidence type="ECO:0000256" key="7">
    <source>
        <dbReference type="ARBA" id="ARBA00023276"/>
    </source>
</evidence>
<dbReference type="GeneID" id="41663668"/>
<evidence type="ECO:0000256" key="8">
    <source>
        <dbReference type="HAMAP-Rule" id="MF_00717"/>
    </source>
</evidence>
<dbReference type="GO" id="GO:0015979">
    <property type="term" value="P:photosynthesis"/>
    <property type="evidence" value="ECO:0007669"/>
    <property type="project" value="UniProtKB-UniRule"/>
</dbReference>
<keyword evidence="10" id="KW-0150">Chloroplast</keyword>
<dbReference type="RefSeq" id="YP_009687930.1">
    <property type="nucleotide sequence ID" value="NC_044491.1"/>
</dbReference>
<feature type="topological domain" description="Stromal" evidence="8">
    <location>
        <begin position="24"/>
        <end position="36"/>
    </location>
</feature>
<name>A0A5B8HUW3_9STRA</name>
<dbReference type="Pfam" id="PF06298">
    <property type="entry name" value="PsbY"/>
    <property type="match status" value="1"/>
</dbReference>
<reference evidence="10" key="1">
    <citation type="journal article" date="2019" name="Plant Ecol Evol">
        <title>Haslea nusantara (Bacillariophyceae), a new blue diatom from the Java Sea, Indonesia: morphology, biometry and molecular characterization.</title>
        <authorList>
            <person name="Prasetiya F.S."/>
            <person name="Gastineau R."/>
            <person name="Poulin M."/>
            <person name="Lemieux C."/>
            <person name="Turmel M."/>
            <person name="Syakti A.D."/>
            <person name="Hardivillier Y."/>
            <person name="Widowati I."/>
            <person name="Risjani Y."/>
            <person name="Iskandar I."/>
            <person name="Subroto T."/>
            <person name="Falaise C."/>
            <person name="Arsad S."/>
            <person name="Safitri I."/>
            <person name="Mouget J.-L."/>
            <person name="Leignel V."/>
        </authorList>
    </citation>
    <scope>NUCLEOTIDE SEQUENCE</scope>
</reference>
<sequence>MDTRLLVIAGPLLIAASWALFNIGRLAIQQFQRLTR</sequence>
<evidence type="ECO:0000256" key="1">
    <source>
        <dbReference type="ARBA" id="ARBA00004370"/>
    </source>
</evidence>
<keyword evidence="6 8" id="KW-0472">Membrane</keyword>
<comment type="subunit">
    <text evidence="8">PSII is composed of 1 copy each of membrane proteins PsbA, PsbB, PsbC, PsbD, PsbE, PsbF, PsbH, PsbI, PsbJ, PsbK, PsbL, PsbM, PsbT, PsbY, PsbZ, Psb30/Ycf12, at least 3 peripheral proteins of the oxygen-evolving complex and a large number of cofactors. It forms dimeric complexes.</text>
</comment>
<keyword evidence="5 8" id="KW-0793">Thylakoid</keyword>
<accession>A0A5B8HUW3</accession>
<dbReference type="InterPro" id="IPR009388">
    <property type="entry name" value="PSII_PsbY"/>
</dbReference>
<gene>
    <name evidence="8 10" type="primary">psbY</name>
</gene>
<dbReference type="NCBIfam" id="NF009711">
    <property type="entry name" value="PRK13240.1"/>
    <property type="match status" value="1"/>
</dbReference>
<proteinExistence type="inferred from homology"/>
<protein>
    <recommendedName>
        <fullName evidence="8">Photosystem II reaction center protein Y</fullName>
    </recommendedName>
</protein>
<dbReference type="GO" id="GO:0009535">
    <property type="term" value="C:chloroplast thylakoid membrane"/>
    <property type="evidence" value="ECO:0007669"/>
    <property type="project" value="UniProtKB-SubCell"/>
</dbReference>
<keyword evidence="3 8" id="KW-0812">Transmembrane</keyword>
<keyword evidence="2 8" id="KW-0602">Photosynthesis</keyword>
<dbReference type="HAMAP" id="MF_00717">
    <property type="entry name" value="PSII_PsbY"/>
    <property type="match status" value="1"/>
</dbReference>
<keyword evidence="7 8" id="KW-0604">Photosystem II</keyword>
<evidence type="ECO:0000256" key="9">
    <source>
        <dbReference type="SAM" id="Phobius"/>
    </source>
</evidence>
<dbReference type="AlphaFoldDB" id="A0A5B8HUW3"/>
<dbReference type="EMBL" id="MH681881">
    <property type="protein sequence ID" value="QDX17570.1"/>
    <property type="molecule type" value="Genomic_DNA"/>
</dbReference>
<evidence type="ECO:0000256" key="4">
    <source>
        <dbReference type="ARBA" id="ARBA00022989"/>
    </source>
</evidence>
<geneLocation type="chloroplast" evidence="10"/>
<dbReference type="GO" id="GO:0009523">
    <property type="term" value="C:photosystem II"/>
    <property type="evidence" value="ECO:0007669"/>
    <property type="project" value="UniProtKB-KW"/>
</dbReference>
<keyword evidence="10" id="KW-0934">Plastid</keyword>
<feature type="transmembrane region" description="Helical" evidence="9">
    <location>
        <begin position="6"/>
        <end position="28"/>
    </location>
</feature>
<keyword evidence="4 8" id="KW-1133">Transmembrane helix</keyword>
<dbReference type="RefSeq" id="YP_009687983.1">
    <property type="nucleotide sequence ID" value="NC_044491.1"/>
</dbReference>
<comment type="similarity">
    <text evidence="8">Belongs to the PsbY family.</text>
</comment>
<evidence type="ECO:0000256" key="3">
    <source>
        <dbReference type="ARBA" id="ARBA00022692"/>
    </source>
</evidence>
<evidence type="ECO:0000313" key="10">
    <source>
        <dbReference type="EMBL" id="QDX17570.1"/>
    </source>
</evidence>
<dbReference type="GeneID" id="41663612"/>
<comment type="subcellular location">
    <subcellularLocation>
        <location evidence="1">Membrane</location>
    </subcellularLocation>
    <subcellularLocation>
        <location evidence="8">Plastid</location>
        <location evidence="8">Chloroplast thylakoid membrane</location>
        <topology evidence="8">Single-pass membrane protein</topology>
    </subcellularLocation>
</comment>
<comment type="function">
    <text evidence="8">Loosely associated component of the core of photosystem II (PSII). PSII is a light-driven water plastoquinone oxidoreductase, using light energy to abstract electrons from H(2)O, generating a proton gradient subsequently used for ATP formation.</text>
</comment>
<dbReference type="GO" id="GO:0030145">
    <property type="term" value="F:manganese ion binding"/>
    <property type="evidence" value="ECO:0007669"/>
    <property type="project" value="InterPro"/>
</dbReference>